<accession>A0A6M3LGZ7</accession>
<protein>
    <submittedName>
        <fullName evidence="1">Putative DNA binding, helix-turn-helix domain containing protein</fullName>
    </submittedName>
</protein>
<dbReference type="Gene3D" id="1.10.260.40">
    <property type="entry name" value="lambda repressor-like DNA-binding domains"/>
    <property type="match status" value="1"/>
</dbReference>
<dbReference type="EMBL" id="MT143078">
    <property type="protein sequence ID" value="QJA92574.1"/>
    <property type="molecule type" value="Genomic_DNA"/>
</dbReference>
<dbReference type="InterPro" id="IPR010982">
    <property type="entry name" value="Lambda_DNA-bd_dom_sf"/>
</dbReference>
<reference evidence="1" key="1">
    <citation type="submission" date="2020-03" db="EMBL/GenBank/DDBJ databases">
        <title>The deep terrestrial virosphere.</title>
        <authorList>
            <person name="Holmfeldt K."/>
            <person name="Nilsson E."/>
            <person name="Simone D."/>
            <person name="Lopez-Fernandez M."/>
            <person name="Wu X."/>
            <person name="de Brujin I."/>
            <person name="Lundin D."/>
            <person name="Andersson A."/>
            <person name="Bertilsson S."/>
            <person name="Dopson M."/>
        </authorList>
    </citation>
    <scope>NUCLEOTIDE SEQUENCE</scope>
    <source>
        <strain evidence="1">MM415B04575</strain>
    </source>
</reference>
<dbReference type="CDD" id="cd00093">
    <property type="entry name" value="HTH_XRE"/>
    <property type="match status" value="1"/>
</dbReference>
<sequence>MNGNDCRKWRERAGLTQQQLAARMKVSIGCISQNEQRGDEQVPSTHGIAVEAVCRTEVQRG</sequence>
<evidence type="ECO:0000313" key="1">
    <source>
        <dbReference type="EMBL" id="QJA92574.1"/>
    </source>
</evidence>
<dbReference type="GO" id="GO:0003677">
    <property type="term" value="F:DNA binding"/>
    <property type="evidence" value="ECO:0007669"/>
    <property type="project" value="InterPro"/>
</dbReference>
<dbReference type="AlphaFoldDB" id="A0A6M3LGZ7"/>
<dbReference type="InterPro" id="IPR001387">
    <property type="entry name" value="Cro/C1-type_HTH"/>
</dbReference>
<dbReference type="SUPFAM" id="SSF47413">
    <property type="entry name" value="lambda repressor-like DNA-binding domains"/>
    <property type="match status" value="1"/>
</dbReference>
<name>A0A6M3LGZ7_9ZZZZ</name>
<organism evidence="1">
    <name type="scientific">viral metagenome</name>
    <dbReference type="NCBI Taxonomy" id="1070528"/>
    <lineage>
        <taxon>unclassified sequences</taxon>
        <taxon>metagenomes</taxon>
        <taxon>organismal metagenomes</taxon>
    </lineage>
</organism>
<proteinExistence type="predicted"/>
<gene>
    <name evidence="1" type="ORF">MM415B04575_0006</name>
</gene>
<dbReference type="Pfam" id="PF13560">
    <property type="entry name" value="HTH_31"/>
    <property type="match status" value="1"/>
</dbReference>